<organism evidence="5 6">
    <name type="scientific">Actinopolyspora mzabensis</name>
    <dbReference type="NCBI Taxonomy" id="995066"/>
    <lineage>
        <taxon>Bacteria</taxon>
        <taxon>Bacillati</taxon>
        <taxon>Actinomycetota</taxon>
        <taxon>Actinomycetes</taxon>
        <taxon>Actinopolysporales</taxon>
        <taxon>Actinopolysporaceae</taxon>
        <taxon>Actinopolyspora</taxon>
    </lineage>
</organism>
<keyword evidence="2" id="KW-0378">Hydrolase</keyword>
<keyword evidence="6" id="KW-1185">Reference proteome</keyword>
<dbReference type="SMART" id="SM00797">
    <property type="entry name" value="AHS2"/>
    <property type="match status" value="1"/>
</dbReference>
<reference evidence="6" key="1">
    <citation type="submission" date="2016-10" db="EMBL/GenBank/DDBJ databases">
        <authorList>
            <person name="Varghese N."/>
            <person name="Submissions S."/>
        </authorList>
    </citation>
    <scope>NUCLEOTIDE SEQUENCE [LARGE SCALE GENOMIC DNA]</scope>
    <source>
        <strain evidence="6">DSM 45460</strain>
    </source>
</reference>
<proteinExistence type="predicted"/>
<name>A0A1G9FP06_ACTMZ</name>
<dbReference type="NCBIfam" id="TIGR00724">
    <property type="entry name" value="urea_amlyse_rel"/>
    <property type="match status" value="1"/>
</dbReference>
<dbReference type="SUPFAM" id="SSF50891">
    <property type="entry name" value="Cyclophilin-like"/>
    <property type="match status" value="1"/>
</dbReference>
<accession>A0A1G9FP06</accession>
<dbReference type="InterPro" id="IPR003778">
    <property type="entry name" value="CT_A_B"/>
</dbReference>
<dbReference type="InterPro" id="IPR052708">
    <property type="entry name" value="PxpC"/>
</dbReference>
<gene>
    <name evidence="5" type="ORF">SAMN04487820_11666</name>
</gene>
<evidence type="ECO:0000259" key="4">
    <source>
        <dbReference type="SMART" id="SM00797"/>
    </source>
</evidence>
<dbReference type="PANTHER" id="PTHR43309:SF3">
    <property type="entry name" value="5-OXOPROLINASE SUBUNIT C"/>
    <property type="match status" value="1"/>
</dbReference>
<evidence type="ECO:0000256" key="3">
    <source>
        <dbReference type="ARBA" id="ARBA00022840"/>
    </source>
</evidence>
<keyword evidence="1" id="KW-0547">Nucleotide-binding</keyword>
<evidence type="ECO:0000256" key="2">
    <source>
        <dbReference type="ARBA" id="ARBA00022801"/>
    </source>
</evidence>
<sequence length="308" mass="31691">MSEPDTGTAGNGEGAPAARRLEVLRPGPLSTVQDLGRTGLAGMGVGVSGAADRSSLRLANRLVGNPESEAAVEITLGGLWLRAHGVLTVALTGTSFPATVDGRTAASNTVLTLPSGSELRIGQCRTGMRGYLAVRGGIDVPAVLGSRATDTLAGLGPEPLAVGTVLPVGRAYGEFPRVDAAPVTPPPGGDLTLPVLPGPRQDWFTDSALRALLGEPFEITPDSDRVGMRLSGPPLPRYETSELPSEGMVSGALQVPPAGQPTLFLADHPVTGGYPVIAVVLSAYVAVAAQARPGQRLRFRAVREPSEY</sequence>
<dbReference type="Proteomes" id="UP000199213">
    <property type="component" value="Unassembled WGS sequence"/>
</dbReference>
<evidence type="ECO:0000313" key="6">
    <source>
        <dbReference type="Proteomes" id="UP000199213"/>
    </source>
</evidence>
<dbReference type="PANTHER" id="PTHR43309">
    <property type="entry name" value="5-OXOPROLINASE SUBUNIT C"/>
    <property type="match status" value="1"/>
</dbReference>
<evidence type="ECO:0000256" key="1">
    <source>
        <dbReference type="ARBA" id="ARBA00022741"/>
    </source>
</evidence>
<dbReference type="InterPro" id="IPR029000">
    <property type="entry name" value="Cyclophilin-like_dom_sf"/>
</dbReference>
<dbReference type="Pfam" id="PF02626">
    <property type="entry name" value="CT_A_B"/>
    <property type="match status" value="1"/>
</dbReference>
<dbReference type="OrthoDB" id="9768696at2"/>
<dbReference type="GO" id="GO:0016787">
    <property type="term" value="F:hydrolase activity"/>
    <property type="evidence" value="ECO:0007669"/>
    <property type="project" value="UniProtKB-KW"/>
</dbReference>
<dbReference type="GO" id="GO:0005524">
    <property type="term" value="F:ATP binding"/>
    <property type="evidence" value="ECO:0007669"/>
    <property type="project" value="UniProtKB-KW"/>
</dbReference>
<dbReference type="EMBL" id="FNFM01000016">
    <property type="protein sequence ID" value="SDK90158.1"/>
    <property type="molecule type" value="Genomic_DNA"/>
</dbReference>
<feature type="domain" description="Carboxyltransferase" evidence="4">
    <location>
        <begin position="42"/>
        <end position="308"/>
    </location>
</feature>
<dbReference type="AlphaFoldDB" id="A0A1G9FP06"/>
<keyword evidence="3" id="KW-0067">ATP-binding</keyword>
<dbReference type="Gene3D" id="2.40.100.10">
    <property type="entry name" value="Cyclophilin-like"/>
    <property type="match status" value="1"/>
</dbReference>
<evidence type="ECO:0000313" key="5">
    <source>
        <dbReference type="EMBL" id="SDK90158.1"/>
    </source>
</evidence>
<protein>
    <submittedName>
        <fullName evidence="5">Biotin-dependent carboxylase uncharacterized domain-containing protein</fullName>
    </submittedName>
</protein>
<dbReference type="RefSeq" id="WP_092632696.1">
    <property type="nucleotide sequence ID" value="NZ_FNFM01000016.1"/>
</dbReference>